<dbReference type="Pfam" id="PF12833">
    <property type="entry name" value="HTH_18"/>
    <property type="match status" value="1"/>
</dbReference>
<dbReference type="SUPFAM" id="SSF46689">
    <property type="entry name" value="Homeodomain-like"/>
    <property type="match status" value="1"/>
</dbReference>
<sequence length="234" mass="27132">MTFPNNFCIVSTIQNSSVKLVDGKVIIAPSTNKSIVTDVVVSYIKPLEVVYQKPVNEITIKFKPLGFNHFVNNPSDYFKEGLNRDIKPFEDFDEQMDTILNISNKNEQVENLEKYWLSKLKIVELDKIEAIVQDVESALGMAEIAKKHNISRQYLNKIFTRNLGKTPSEYRKVFKFKKALEGFQSVNDLTELSYNCLFYDQSHFIKEFKSLTNMKPSSFFRNIDASKEAIWLFL</sequence>
<gene>
    <name evidence="5" type="ORF">LCGC14_2602810</name>
</gene>
<dbReference type="PROSITE" id="PS01124">
    <property type="entry name" value="HTH_ARAC_FAMILY_2"/>
    <property type="match status" value="1"/>
</dbReference>
<keyword evidence="2" id="KW-0238">DNA-binding</keyword>
<evidence type="ECO:0000256" key="2">
    <source>
        <dbReference type="ARBA" id="ARBA00023125"/>
    </source>
</evidence>
<accession>A0A0F9CJ99</accession>
<name>A0A0F9CJ99_9ZZZZ</name>
<dbReference type="AlphaFoldDB" id="A0A0F9CJ99"/>
<keyword evidence="1" id="KW-0805">Transcription regulation</keyword>
<evidence type="ECO:0000313" key="5">
    <source>
        <dbReference type="EMBL" id="KKL05761.1"/>
    </source>
</evidence>
<reference evidence="5" key="1">
    <citation type="journal article" date="2015" name="Nature">
        <title>Complex archaea that bridge the gap between prokaryotes and eukaryotes.</title>
        <authorList>
            <person name="Spang A."/>
            <person name="Saw J.H."/>
            <person name="Jorgensen S.L."/>
            <person name="Zaremba-Niedzwiedzka K."/>
            <person name="Martijn J."/>
            <person name="Lind A.E."/>
            <person name="van Eijk R."/>
            <person name="Schleper C."/>
            <person name="Guy L."/>
            <person name="Ettema T.J."/>
        </authorList>
    </citation>
    <scope>NUCLEOTIDE SEQUENCE</scope>
</reference>
<evidence type="ECO:0000256" key="1">
    <source>
        <dbReference type="ARBA" id="ARBA00023015"/>
    </source>
</evidence>
<feature type="domain" description="HTH araC/xylS-type" evidence="4">
    <location>
        <begin position="125"/>
        <end position="222"/>
    </location>
</feature>
<dbReference type="PANTHER" id="PTHR43280">
    <property type="entry name" value="ARAC-FAMILY TRANSCRIPTIONAL REGULATOR"/>
    <property type="match status" value="1"/>
</dbReference>
<dbReference type="GO" id="GO:0003700">
    <property type="term" value="F:DNA-binding transcription factor activity"/>
    <property type="evidence" value="ECO:0007669"/>
    <property type="project" value="InterPro"/>
</dbReference>
<keyword evidence="3" id="KW-0804">Transcription</keyword>
<protein>
    <recommendedName>
        <fullName evidence="4">HTH araC/xylS-type domain-containing protein</fullName>
    </recommendedName>
</protein>
<evidence type="ECO:0000256" key="3">
    <source>
        <dbReference type="ARBA" id="ARBA00023163"/>
    </source>
</evidence>
<organism evidence="5">
    <name type="scientific">marine sediment metagenome</name>
    <dbReference type="NCBI Taxonomy" id="412755"/>
    <lineage>
        <taxon>unclassified sequences</taxon>
        <taxon>metagenomes</taxon>
        <taxon>ecological metagenomes</taxon>
    </lineage>
</organism>
<dbReference type="EMBL" id="LAZR01043983">
    <property type="protein sequence ID" value="KKL05761.1"/>
    <property type="molecule type" value="Genomic_DNA"/>
</dbReference>
<proteinExistence type="predicted"/>
<dbReference type="PANTHER" id="PTHR43280:SF2">
    <property type="entry name" value="HTH-TYPE TRANSCRIPTIONAL REGULATOR EXSA"/>
    <property type="match status" value="1"/>
</dbReference>
<dbReference type="GO" id="GO:0043565">
    <property type="term" value="F:sequence-specific DNA binding"/>
    <property type="evidence" value="ECO:0007669"/>
    <property type="project" value="InterPro"/>
</dbReference>
<dbReference type="InterPro" id="IPR018060">
    <property type="entry name" value="HTH_AraC"/>
</dbReference>
<dbReference type="InterPro" id="IPR009057">
    <property type="entry name" value="Homeodomain-like_sf"/>
</dbReference>
<dbReference type="Gene3D" id="1.10.10.60">
    <property type="entry name" value="Homeodomain-like"/>
    <property type="match status" value="1"/>
</dbReference>
<dbReference type="SMART" id="SM00342">
    <property type="entry name" value="HTH_ARAC"/>
    <property type="match status" value="1"/>
</dbReference>
<comment type="caution">
    <text evidence="5">The sequence shown here is derived from an EMBL/GenBank/DDBJ whole genome shotgun (WGS) entry which is preliminary data.</text>
</comment>
<evidence type="ECO:0000259" key="4">
    <source>
        <dbReference type="PROSITE" id="PS01124"/>
    </source>
</evidence>